<dbReference type="GO" id="GO:0016746">
    <property type="term" value="F:acyltransferase activity"/>
    <property type="evidence" value="ECO:0007669"/>
    <property type="project" value="UniProtKB-KW"/>
</dbReference>
<evidence type="ECO:0000313" key="3">
    <source>
        <dbReference type="EMBL" id="NIF23739.1"/>
    </source>
</evidence>
<gene>
    <name evidence="3" type="ORF">F3J40_19350</name>
</gene>
<evidence type="ECO:0000259" key="2">
    <source>
        <dbReference type="Pfam" id="PF01757"/>
    </source>
</evidence>
<name>A0ABX0RJC6_9GAMM</name>
<keyword evidence="1" id="KW-0472">Membrane</keyword>
<feature type="transmembrane region" description="Helical" evidence="1">
    <location>
        <begin position="260"/>
        <end position="279"/>
    </location>
</feature>
<keyword evidence="3" id="KW-0808">Transferase</keyword>
<dbReference type="Proteomes" id="UP001515683">
    <property type="component" value="Unassembled WGS sequence"/>
</dbReference>
<dbReference type="PANTHER" id="PTHR36927">
    <property type="entry name" value="BLR4337 PROTEIN"/>
    <property type="match status" value="1"/>
</dbReference>
<feature type="transmembrane region" description="Helical" evidence="1">
    <location>
        <begin position="228"/>
        <end position="248"/>
    </location>
</feature>
<dbReference type="Pfam" id="PF01757">
    <property type="entry name" value="Acyl_transf_3"/>
    <property type="match status" value="1"/>
</dbReference>
<dbReference type="InterPro" id="IPR002656">
    <property type="entry name" value="Acyl_transf_3_dom"/>
</dbReference>
<accession>A0ABX0RJC6</accession>
<feature type="transmembrane region" description="Helical" evidence="1">
    <location>
        <begin position="194"/>
        <end position="216"/>
    </location>
</feature>
<dbReference type="RefSeq" id="WP_167017244.1">
    <property type="nucleotide sequence ID" value="NZ_VWXF01000010.1"/>
</dbReference>
<feature type="transmembrane region" description="Helical" evidence="1">
    <location>
        <begin position="137"/>
        <end position="155"/>
    </location>
</feature>
<keyword evidence="1" id="KW-1133">Transmembrane helix</keyword>
<sequence>MEHRTFLSKRNIGLDFLRAILILEGVLYHAARSLPGSNNWYYVADKNQADIFSAIIEFIHTFRMEAFFFLSGMFSAMVFARKGAQFFLNNRCKRVLLPLVASFAFIPGVMYVITAAIKGEALSLEGLLHGYTYLHHLWFLVSLSAMSFLIPGRWYNRLAQGMRRLPFPALVIALIVACNVFFVVKFLVKDSGEFISLIPVTARFAVYYAAGYALYLNSDKIPQISQSWLLNNLLVAALGLISLLAFYVVLHQHITSSLKYVPVLISSVFSVVFSYWLVFTFEKLRMKENALVKGIVDSALVIYIMHYPLVITGAWLLDDYIPDNLSVTYVFINTLVALCLSTLLYLVIKQFSPLSVLFGLKPAAKAAPSLANQKG</sequence>
<organism evidence="3 4">
    <name type="scientific">Candidatus Pantoea multigeneris</name>
    <dbReference type="NCBI Taxonomy" id="2608357"/>
    <lineage>
        <taxon>Bacteria</taxon>
        <taxon>Pseudomonadati</taxon>
        <taxon>Pseudomonadota</taxon>
        <taxon>Gammaproteobacteria</taxon>
        <taxon>Enterobacterales</taxon>
        <taxon>Erwiniaceae</taxon>
        <taxon>Pantoea</taxon>
    </lineage>
</organism>
<feature type="transmembrane region" description="Helical" evidence="1">
    <location>
        <begin position="95"/>
        <end position="117"/>
    </location>
</feature>
<proteinExistence type="predicted"/>
<evidence type="ECO:0000313" key="4">
    <source>
        <dbReference type="Proteomes" id="UP001515683"/>
    </source>
</evidence>
<feature type="transmembrane region" description="Helical" evidence="1">
    <location>
        <begin position="300"/>
        <end position="317"/>
    </location>
</feature>
<comment type="caution">
    <text evidence="3">The sequence shown here is derived from an EMBL/GenBank/DDBJ whole genome shotgun (WGS) entry which is preliminary data.</text>
</comment>
<protein>
    <submittedName>
        <fullName evidence="3">Acyltransferase family protein</fullName>
    </submittedName>
</protein>
<dbReference type="PANTHER" id="PTHR36927:SF1">
    <property type="entry name" value="MDO-LIKE PROTEIN"/>
    <property type="match status" value="1"/>
</dbReference>
<keyword evidence="4" id="KW-1185">Reference proteome</keyword>
<keyword evidence="3" id="KW-0012">Acyltransferase</keyword>
<evidence type="ECO:0000256" key="1">
    <source>
        <dbReference type="SAM" id="Phobius"/>
    </source>
</evidence>
<reference evidence="3 4" key="1">
    <citation type="journal article" date="2019" name="bioRxiv">
        <title>Bacteria contribute to plant secondary compound degradation in a generalist herbivore system.</title>
        <authorList>
            <person name="Francoeur C.B."/>
            <person name="Khadempour L."/>
            <person name="Moreira-Soto R.D."/>
            <person name="Gotting K."/>
            <person name="Book A.J."/>
            <person name="Pinto-Tomas A.A."/>
            <person name="Keefover-Ring K."/>
            <person name="Currie C.R."/>
        </authorList>
    </citation>
    <scope>NUCLEOTIDE SEQUENCE [LARGE SCALE GENOMIC DNA]</scope>
    <source>
        <strain evidence="3">Acro-835</strain>
    </source>
</reference>
<dbReference type="EMBL" id="VWXF01000010">
    <property type="protein sequence ID" value="NIF23739.1"/>
    <property type="molecule type" value="Genomic_DNA"/>
</dbReference>
<dbReference type="InterPro" id="IPR050623">
    <property type="entry name" value="Glucan_succinyl_AcylTrfase"/>
</dbReference>
<feature type="domain" description="Acyltransferase 3" evidence="2">
    <location>
        <begin position="12"/>
        <end position="345"/>
    </location>
</feature>
<keyword evidence="1" id="KW-0812">Transmembrane</keyword>
<feature type="transmembrane region" description="Helical" evidence="1">
    <location>
        <begin position="329"/>
        <end position="348"/>
    </location>
</feature>
<feature type="transmembrane region" description="Helical" evidence="1">
    <location>
        <begin position="167"/>
        <end position="188"/>
    </location>
</feature>